<keyword evidence="4" id="KW-1133">Transmembrane helix</keyword>
<evidence type="ECO:0000256" key="3">
    <source>
        <dbReference type="SAM" id="MobiDB-lite"/>
    </source>
</evidence>
<protein>
    <recommendedName>
        <fullName evidence="7">Mce-associated membrane protein</fullName>
    </recommendedName>
</protein>
<dbReference type="PANTHER" id="PTHR37042:SF4">
    <property type="entry name" value="OUTER MEMBRANE PROTEIN RV1973"/>
    <property type="match status" value="1"/>
</dbReference>
<dbReference type="Proteomes" id="UP000013569">
    <property type="component" value="Unassembled WGS sequence"/>
</dbReference>
<gene>
    <name evidence="5" type="ORF">GTC6_03630</name>
</gene>
<feature type="compositionally biased region" description="Basic and acidic residues" evidence="3">
    <location>
        <begin position="111"/>
        <end position="128"/>
    </location>
</feature>
<comment type="subcellular location">
    <subcellularLocation>
        <location evidence="1">Membrane</location>
    </subcellularLocation>
</comment>
<dbReference type="OrthoDB" id="4377606at2"/>
<comment type="caution">
    <text evidence="5">The sequence shown here is derived from an EMBL/GenBank/DDBJ whole genome shotgun (WGS) entry which is preliminary data.</text>
</comment>
<feature type="compositionally biased region" description="Polar residues" evidence="3">
    <location>
        <begin position="1"/>
        <end position="13"/>
    </location>
</feature>
<feature type="region of interest" description="Disordered" evidence="3">
    <location>
        <begin position="1"/>
        <end position="141"/>
    </location>
</feature>
<dbReference type="RefSeq" id="WP_010841199.1">
    <property type="nucleotide sequence ID" value="NZ_AQPW01000003.1"/>
</dbReference>
<keyword evidence="2 4" id="KW-0472">Membrane</keyword>
<evidence type="ECO:0008006" key="7">
    <source>
        <dbReference type="Google" id="ProtNLM"/>
    </source>
</evidence>
<evidence type="ECO:0000256" key="1">
    <source>
        <dbReference type="ARBA" id="ARBA00004370"/>
    </source>
</evidence>
<dbReference type="PANTHER" id="PTHR37042">
    <property type="entry name" value="OUTER MEMBRANE PROTEIN RV1973"/>
    <property type="match status" value="1"/>
</dbReference>
<feature type="compositionally biased region" description="Basic and acidic residues" evidence="3">
    <location>
        <begin position="56"/>
        <end position="73"/>
    </location>
</feature>
<reference evidence="5 6" key="1">
    <citation type="journal article" date="2013" name="Genome Announc.">
        <title>Draft Genome Sequence of a Benzothiophene-Desulfurizing Bacterium, Gordona terrae Strain C-6.</title>
        <authorList>
            <person name="Wang W."/>
            <person name="Ma T."/>
            <person name="Ren Y."/>
            <person name="Li G."/>
        </authorList>
    </citation>
    <scope>NUCLEOTIDE SEQUENCE [LARGE SCALE GENOMIC DNA]</scope>
    <source>
        <strain evidence="5 6">C-6</strain>
    </source>
</reference>
<dbReference type="GO" id="GO:0016020">
    <property type="term" value="C:membrane"/>
    <property type="evidence" value="ECO:0007669"/>
    <property type="project" value="UniProtKB-SubCell"/>
</dbReference>
<dbReference type="PATRIC" id="fig|1316928.3.peg.733"/>
<feature type="transmembrane region" description="Helical" evidence="4">
    <location>
        <begin position="151"/>
        <end position="175"/>
    </location>
</feature>
<evidence type="ECO:0000313" key="5">
    <source>
        <dbReference type="EMBL" id="EON34036.1"/>
    </source>
</evidence>
<accession>R7YDD9</accession>
<keyword evidence="4" id="KW-0812">Transmembrane</keyword>
<proteinExistence type="predicted"/>
<name>R7YDD9_9ACTN</name>
<dbReference type="AlphaFoldDB" id="R7YDD9"/>
<organism evidence="5 6">
    <name type="scientific">Gordonia terrae C-6</name>
    <dbReference type="NCBI Taxonomy" id="1316928"/>
    <lineage>
        <taxon>Bacteria</taxon>
        <taxon>Bacillati</taxon>
        <taxon>Actinomycetota</taxon>
        <taxon>Actinomycetes</taxon>
        <taxon>Mycobacteriales</taxon>
        <taxon>Gordoniaceae</taxon>
        <taxon>Gordonia</taxon>
    </lineage>
</organism>
<evidence type="ECO:0000313" key="6">
    <source>
        <dbReference type="Proteomes" id="UP000013569"/>
    </source>
</evidence>
<dbReference type="EMBL" id="AQPW01000003">
    <property type="protein sequence ID" value="EON34036.1"/>
    <property type="molecule type" value="Genomic_DNA"/>
</dbReference>
<evidence type="ECO:0000256" key="2">
    <source>
        <dbReference type="ARBA" id="ARBA00023136"/>
    </source>
</evidence>
<sequence>MPKPRSTSDQPDSGGTAPGAESDLSVDPGSAPANPPSDAAEVNPLHGAEFLQANRSNRDKYRAEAEAKAEKAARKAGRKRGSEGSGPATRSAATDSAGPDPAAPTDDPPTDDPKSTDTDADRTPRKIDPAASGRRGSRWTGWTSAVGARPWAVIALVVAVIALAASTAVLAVAYVDANERAETSASAGATSSLLETARRYAAEISTYNSADYADLDRRIREISTPAFTQTYIESSQDARRGSTAAESVSTAKADNAGIMSVDDGKAVVLVTLDQTLKSPQTAQEFPEGFPYQSRVKVTLVEQDGRWLMDDFAVL</sequence>
<evidence type="ECO:0000256" key="4">
    <source>
        <dbReference type="SAM" id="Phobius"/>
    </source>
</evidence>
<feature type="compositionally biased region" description="Low complexity" evidence="3">
    <location>
        <begin position="91"/>
        <end position="105"/>
    </location>
</feature>